<evidence type="ECO:0000256" key="4">
    <source>
        <dbReference type="ARBA" id="ARBA00013076"/>
    </source>
</evidence>
<evidence type="ECO:0000256" key="8">
    <source>
        <dbReference type="ARBA" id="ARBA00022857"/>
    </source>
</evidence>
<comment type="cofactor">
    <cofactor evidence="1">
        <name>FAD</name>
        <dbReference type="ChEBI" id="CHEBI:57692"/>
    </cofactor>
</comment>
<dbReference type="InterPro" id="IPR025700">
    <property type="entry name" value="Lys/Orn_oxygenase"/>
</dbReference>
<dbReference type="EMBL" id="CP003119">
    <property type="protein sequence ID" value="AFA71695.1"/>
    <property type="molecule type" value="Genomic_DNA"/>
</dbReference>
<sequence>MKPMTTTRDVVGVGFGPGNLGLAIAMSEYDDADQNSPPLDTVFLERRHTFGWHPGMLLPGTNMQISFLKDLVTQRNPRSRFTFVNYLVEKDRLTGFINRQTFTPERVEFADYLSWVADHVAADVRYGRNVIGIEQVDPHDADAPAGARFRVVTTLDDGSVETYFSRTVVVALGLRERLPEWADRPELTESGRVFHNHRFLDHLDALRADIAGSEFLVVGGGQSAAEAIDYLYTRGAGVTSTFHGYGFAPADDSPFANQVFDPSAVDDFYAASEDVRADLLNRHRYTNYSCVEPQLLTTLHDHHYRESVTGQSRLHLRRSTAVTSASVTDQGRVQVELYDRIHRTHDTVTVDAVVCATGFTSPGVDGISAIGDTCVVGRDHQAVVDGTRIAGLFVQGASQGTHGLGATLLSNIAIRAGELRSAIISELAQPEPAESELAASGRGGHHSHSGM</sequence>
<name>H6MW00_GORPV</name>
<dbReference type="SUPFAM" id="SSF51905">
    <property type="entry name" value="FAD/NAD(P)-binding domain"/>
    <property type="match status" value="2"/>
</dbReference>
<dbReference type="PRINTS" id="PR00411">
    <property type="entry name" value="PNDRDTASEI"/>
</dbReference>
<dbReference type="Gene3D" id="3.50.50.60">
    <property type="entry name" value="FAD/NAD(P)-binding domain"/>
    <property type="match status" value="1"/>
</dbReference>
<dbReference type="AlphaFoldDB" id="H6MW00"/>
<protein>
    <recommendedName>
        <fullName evidence="5">L-lysine N6-monooxygenase MbtG</fullName>
        <ecNumber evidence="4">1.14.13.59</ecNumber>
    </recommendedName>
    <alternativeName>
        <fullName evidence="14">Lysine 6-N-hydroxylase</fullName>
    </alternativeName>
    <alternativeName>
        <fullName evidence="13">Lysine N6-hydroxylase</fullName>
    </alternativeName>
    <alternativeName>
        <fullName evidence="11">Lysine-N-oxygenase</fullName>
    </alternativeName>
    <alternativeName>
        <fullName evidence="12">Mycobactin synthase protein G</fullName>
    </alternativeName>
</protein>
<dbReference type="PANTHER" id="PTHR42802:SF1">
    <property type="entry name" value="L-ORNITHINE N(5)-MONOOXYGENASE"/>
    <property type="match status" value="1"/>
</dbReference>
<organism evidence="16 17">
    <name type="scientific">Gordonia polyisoprenivorans (strain DSM 44266 / VH2)</name>
    <dbReference type="NCBI Taxonomy" id="1112204"/>
    <lineage>
        <taxon>Bacteria</taxon>
        <taxon>Bacillati</taxon>
        <taxon>Actinomycetota</taxon>
        <taxon>Actinomycetes</taxon>
        <taxon>Mycobacteriales</taxon>
        <taxon>Gordoniaceae</taxon>
        <taxon>Gordonia</taxon>
    </lineage>
</organism>
<dbReference type="GO" id="GO:0047091">
    <property type="term" value="F:L-lysine 6-monooxygenase (NADPH) activity"/>
    <property type="evidence" value="ECO:0007669"/>
    <property type="project" value="UniProtKB-EC"/>
</dbReference>
<evidence type="ECO:0000256" key="1">
    <source>
        <dbReference type="ARBA" id="ARBA00001974"/>
    </source>
</evidence>
<evidence type="ECO:0000256" key="2">
    <source>
        <dbReference type="ARBA" id="ARBA00005102"/>
    </source>
</evidence>
<evidence type="ECO:0000256" key="3">
    <source>
        <dbReference type="ARBA" id="ARBA00007588"/>
    </source>
</evidence>
<comment type="catalytic activity">
    <reaction evidence="15">
        <text>L-lysine + NADPH + O2 = N(6)-hydroxy-L-lysine + NADP(+) + H2O</text>
        <dbReference type="Rhea" id="RHEA:23228"/>
        <dbReference type="ChEBI" id="CHEBI:15377"/>
        <dbReference type="ChEBI" id="CHEBI:15379"/>
        <dbReference type="ChEBI" id="CHEBI:32551"/>
        <dbReference type="ChEBI" id="CHEBI:57783"/>
        <dbReference type="ChEBI" id="CHEBI:57820"/>
        <dbReference type="ChEBI" id="CHEBI:58349"/>
        <dbReference type="EC" id="1.14.13.59"/>
    </reaction>
</comment>
<keyword evidence="10 16" id="KW-0503">Monooxygenase</keyword>
<evidence type="ECO:0000256" key="10">
    <source>
        <dbReference type="ARBA" id="ARBA00023033"/>
    </source>
</evidence>
<keyword evidence="6" id="KW-0285">Flavoprotein</keyword>
<keyword evidence="9" id="KW-0560">Oxidoreductase</keyword>
<evidence type="ECO:0000256" key="13">
    <source>
        <dbReference type="ARBA" id="ARBA00032493"/>
    </source>
</evidence>
<gene>
    <name evidence="16" type="ordered locus">GPOL_c06260</name>
</gene>
<dbReference type="InterPro" id="IPR036188">
    <property type="entry name" value="FAD/NAD-bd_sf"/>
</dbReference>
<dbReference type="Proteomes" id="UP000009154">
    <property type="component" value="Chromosome"/>
</dbReference>
<evidence type="ECO:0000256" key="12">
    <source>
        <dbReference type="ARBA" id="ARBA00031158"/>
    </source>
</evidence>
<dbReference type="STRING" id="1112204.GPOL_c06260"/>
<dbReference type="KEGG" id="gpo:GPOL_c06260"/>
<dbReference type="EC" id="1.14.13.59" evidence="4"/>
<accession>H6MW00</accession>
<dbReference type="eggNOG" id="COG3486">
    <property type="taxonomic scope" value="Bacteria"/>
</dbReference>
<dbReference type="PANTHER" id="PTHR42802">
    <property type="entry name" value="MONOOXYGENASE"/>
    <property type="match status" value="1"/>
</dbReference>
<evidence type="ECO:0000256" key="6">
    <source>
        <dbReference type="ARBA" id="ARBA00022630"/>
    </source>
</evidence>
<keyword evidence="17" id="KW-1185">Reference proteome</keyword>
<reference evidence="16 17" key="1">
    <citation type="journal article" date="2012" name="Appl. Environ. Microbiol.">
        <title>Involvement of two latex-clearing proteins during rubber degradation and insights into the subsequent degradation pathway revealed by the genome sequence of Gordonia polyisoprenivorans strain VH2.</title>
        <authorList>
            <person name="Hiessl S."/>
            <person name="Schuldes J."/>
            <person name="Thurmer A."/>
            <person name="Halbsguth T."/>
            <person name="Broker D."/>
            <person name="Angelov A."/>
            <person name="Liebl W."/>
            <person name="Daniel R."/>
            <person name="Steinbuchel A."/>
        </authorList>
    </citation>
    <scope>NUCLEOTIDE SEQUENCE [LARGE SCALE GENOMIC DNA]</scope>
    <source>
        <strain evidence="17">DSM 44266 / VH2</strain>
    </source>
</reference>
<evidence type="ECO:0000256" key="14">
    <source>
        <dbReference type="ARBA" id="ARBA00032738"/>
    </source>
</evidence>
<keyword evidence="7" id="KW-0274">FAD</keyword>
<dbReference type="Pfam" id="PF13434">
    <property type="entry name" value="Lys_Orn_oxgnase"/>
    <property type="match status" value="1"/>
</dbReference>
<comment type="pathway">
    <text evidence="2">Siderophore biosynthesis; mycobactin biosynthesis.</text>
</comment>
<dbReference type="PRINTS" id="PR00368">
    <property type="entry name" value="FADPNR"/>
</dbReference>
<comment type="similarity">
    <text evidence="3">Belongs to the lysine N(6)-hydroxylase/L-ornithine N(5)-oxygenase family.</text>
</comment>
<keyword evidence="8" id="KW-0521">NADP</keyword>
<evidence type="ECO:0000256" key="15">
    <source>
        <dbReference type="ARBA" id="ARBA00048407"/>
    </source>
</evidence>
<evidence type="ECO:0000256" key="9">
    <source>
        <dbReference type="ARBA" id="ARBA00023002"/>
    </source>
</evidence>
<evidence type="ECO:0000256" key="7">
    <source>
        <dbReference type="ARBA" id="ARBA00022827"/>
    </source>
</evidence>
<evidence type="ECO:0000256" key="5">
    <source>
        <dbReference type="ARBA" id="ARBA00016406"/>
    </source>
</evidence>
<dbReference type="HOGENOM" id="CLU_020931_2_0_11"/>
<evidence type="ECO:0000313" key="16">
    <source>
        <dbReference type="EMBL" id="AFA71695.1"/>
    </source>
</evidence>
<proteinExistence type="inferred from homology"/>
<evidence type="ECO:0000313" key="17">
    <source>
        <dbReference type="Proteomes" id="UP000009154"/>
    </source>
</evidence>
<evidence type="ECO:0000256" key="11">
    <source>
        <dbReference type="ARBA" id="ARBA00029939"/>
    </source>
</evidence>